<proteinExistence type="predicted"/>
<dbReference type="Proteomes" id="UP000824533">
    <property type="component" value="Linkage Group LG13"/>
</dbReference>
<accession>A0ACC1CY74</accession>
<comment type="caution">
    <text evidence="1">The sequence shown here is derived from an EMBL/GenBank/DDBJ whole genome shotgun (WGS) entry which is preliminary data.</text>
</comment>
<sequence length="440" mass="50341">MSKISCKNLVKDYCSNSTFAGIHFIADDTKHWTERLVWLALVILSWCGSVLLMVSAWEAFISNPISFGVDTVYKDWETKLPAVAVCESINQQKIFNVTDGLWTSKHAFDLDDFVKDIVYFRGMSYNLVEKCHQNKNPHPECHKVLNFTFFVELVRSKCPEMIKNCSYNDKPFECCDYFQAIETDMGMCFIMNSIQLKRLLSVRNIENDPLVALTTPEQRACRFHNENDDGIYPYYSYSACSLLCRKRSQIAFCGCNDHLMVATPDSERCNITGLACLHTHSSNLTSLKPPWATRPGLICSCLPSCNETEITVIKDITKKNRASSKTNQKSVVEIVLAYLPTERFKRNVVRSRLDLVVSVGGTAGLFVGASLLSFVELIFYFTVRFISNLYMAKRNQYETNATRNQVFKDFLINVHTRKTNFGVTVPIVYDKLYQRKLINK</sequence>
<name>A0ACC1CY74_9NEOP</name>
<reference evidence="1 2" key="1">
    <citation type="journal article" date="2021" name="Front. Genet.">
        <title>Chromosome-Level Genome Assembly Reveals Significant Gene Expansion in the Toll and IMD Signaling Pathways of Dendrolimus kikuchii.</title>
        <authorList>
            <person name="Zhou J."/>
            <person name="Wu P."/>
            <person name="Xiong Z."/>
            <person name="Liu N."/>
            <person name="Zhao N."/>
            <person name="Ji M."/>
            <person name="Qiu Y."/>
            <person name="Yang B."/>
        </authorList>
    </citation>
    <scope>NUCLEOTIDE SEQUENCE [LARGE SCALE GENOMIC DNA]</scope>
    <source>
        <strain evidence="1">Ann1</strain>
    </source>
</reference>
<organism evidence="1 2">
    <name type="scientific">Dendrolimus kikuchii</name>
    <dbReference type="NCBI Taxonomy" id="765133"/>
    <lineage>
        <taxon>Eukaryota</taxon>
        <taxon>Metazoa</taxon>
        <taxon>Ecdysozoa</taxon>
        <taxon>Arthropoda</taxon>
        <taxon>Hexapoda</taxon>
        <taxon>Insecta</taxon>
        <taxon>Pterygota</taxon>
        <taxon>Neoptera</taxon>
        <taxon>Endopterygota</taxon>
        <taxon>Lepidoptera</taxon>
        <taxon>Glossata</taxon>
        <taxon>Ditrysia</taxon>
        <taxon>Bombycoidea</taxon>
        <taxon>Lasiocampidae</taxon>
        <taxon>Dendrolimus</taxon>
    </lineage>
</organism>
<evidence type="ECO:0000313" key="2">
    <source>
        <dbReference type="Proteomes" id="UP000824533"/>
    </source>
</evidence>
<protein>
    <submittedName>
        <fullName evidence="1">Uncharacterized protein</fullName>
    </submittedName>
</protein>
<dbReference type="EMBL" id="CM034399">
    <property type="protein sequence ID" value="KAJ0176656.1"/>
    <property type="molecule type" value="Genomic_DNA"/>
</dbReference>
<gene>
    <name evidence="1" type="ORF">K1T71_007835</name>
</gene>
<evidence type="ECO:0000313" key="1">
    <source>
        <dbReference type="EMBL" id="KAJ0176656.1"/>
    </source>
</evidence>
<keyword evidence="2" id="KW-1185">Reference proteome</keyword>